<comment type="subcellular location">
    <subcellularLocation>
        <location evidence="1">Membrane</location>
        <topology evidence="1">Multi-pass membrane protein</topology>
    </subcellularLocation>
</comment>
<dbReference type="Proteomes" id="UP001432027">
    <property type="component" value="Unassembled WGS sequence"/>
</dbReference>
<evidence type="ECO:0000256" key="3">
    <source>
        <dbReference type="ARBA" id="ARBA00022692"/>
    </source>
</evidence>
<protein>
    <recommendedName>
        <fullName evidence="9">G protein-coupled receptor</fullName>
    </recommendedName>
</protein>
<reference evidence="7" key="1">
    <citation type="submission" date="2023-10" db="EMBL/GenBank/DDBJ databases">
        <title>Genome assembly of Pristionchus species.</title>
        <authorList>
            <person name="Yoshida K."/>
            <person name="Sommer R.J."/>
        </authorList>
    </citation>
    <scope>NUCLEOTIDE SEQUENCE</scope>
    <source>
        <strain evidence="7">RS0144</strain>
    </source>
</reference>
<keyword evidence="8" id="KW-1185">Reference proteome</keyword>
<evidence type="ECO:0000313" key="8">
    <source>
        <dbReference type="Proteomes" id="UP001432027"/>
    </source>
</evidence>
<dbReference type="PANTHER" id="PTHR22945:SF40">
    <property type="entry name" value="SERPENTINE RECEPTOR, CLASS D (DELTA)-RELATED"/>
    <property type="match status" value="1"/>
</dbReference>
<evidence type="ECO:0000256" key="1">
    <source>
        <dbReference type="ARBA" id="ARBA00004141"/>
    </source>
</evidence>
<feature type="non-terminal residue" evidence="7">
    <location>
        <position position="93"/>
    </location>
</feature>
<dbReference type="Pfam" id="PF10317">
    <property type="entry name" value="7TM_GPCR_Srd"/>
    <property type="match status" value="1"/>
</dbReference>
<dbReference type="PANTHER" id="PTHR22945">
    <property type="entry name" value="SERPENTINE RECEPTOR, CLASS D DELTA"/>
    <property type="match status" value="1"/>
</dbReference>
<evidence type="ECO:0000256" key="4">
    <source>
        <dbReference type="ARBA" id="ARBA00022989"/>
    </source>
</evidence>
<accession>A0AAV5U9I1</accession>
<evidence type="ECO:0008006" key="9">
    <source>
        <dbReference type="Google" id="ProtNLM"/>
    </source>
</evidence>
<evidence type="ECO:0000313" key="7">
    <source>
        <dbReference type="EMBL" id="GMT02739.1"/>
    </source>
</evidence>
<feature type="transmembrane region" description="Helical" evidence="6">
    <location>
        <begin position="6"/>
        <end position="28"/>
    </location>
</feature>
<gene>
    <name evidence="7" type="ORF">PENTCL1PPCAC_24913</name>
</gene>
<keyword evidence="3 6" id="KW-0812">Transmembrane</keyword>
<dbReference type="InterPro" id="IPR019421">
    <property type="entry name" value="7TM_GPCR_serpentine_rcpt_Srd"/>
</dbReference>
<comment type="caution">
    <text evidence="7">The sequence shown here is derived from an EMBL/GenBank/DDBJ whole genome shotgun (WGS) entry which is preliminary data.</text>
</comment>
<name>A0AAV5U9I1_9BILA</name>
<evidence type="ECO:0000256" key="2">
    <source>
        <dbReference type="ARBA" id="ARBA00009166"/>
    </source>
</evidence>
<dbReference type="InterPro" id="IPR050920">
    <property type="entry name" value="Nematode_rcpt-like_delta"/>
</dbReference>
<dbReference type="EMBL" id="BTSX01000006">
    <property type="protein sequence ID" value="GMT02739.1"/>
    <property type="molecule type" value="Genomic_DNA"/>
</dbReference>
<dbReference type="CDD" id="cd03143">
    <property type="entry name" value="A4_beta-galactosidase_middle_domain"/>
    <property type="match status" value="1"/>
</dbReference>
<feature type="transmembrane region" description="Helical" evidence="6">
    <location>
        <begin position="40"/>
        <end position="64"/>
    </location>
</feature>
<dbReference type="GO" id="GO:0016020">
    <property type="term" value="C:membrane"/>
    <property type="evidence" value="ECO:0007669"/>
    <property type="project" value="UniProtKB-SubCell"/>
</dbReference>
<organism evidence="7 8">
    <name type="scientific">Pristionchus entomophagus</name>
    <dbReference type="NCBI Taxonomy" id="358040"/>
    <lineage>
        <taxon>Eukaryota</taxon>
        <taxon>Metazoa</taxon>
        <taxon>Ecdysozoa</taxon>
        <taxon>Nematoda</taxon>
        <taxon>Chromadorea</taxon>
        <taxon>Rhabditida</taxon>
        <taxon>Rhabditina</taxon>
        <taxon>Diplogasteromorpha</taxon>
        <taxon>Diplogasteroidea</taxon>
        <taxon>Neodiplogasteridae</taxon>
        <taxon>Pristionchus</taxon>
    </lineage>
</organism>
<sequence>DRVHMAILYGLDGSAIVANLVLVGFIAWRTPKQMWAYSIFLLNNALLDIVSALTSILIAFRVIILPDNRIVYIYLGHCSSIGGASFCIFGHSI</sequence>
<proteinExistence type="inferred from homology"/>
<comment type="similarity">
    <text evidence="2">Belongs to the nematode receptor-like protein srd family.</text>
</comment>
<dbReference type="AlphaFoldDB" id="A0AAV5U9I1"/>
<evidence type="ECO:0000256" key="5">
    <source>
        <dbReference type="ARBA" id="ARBA00023136"/>
    </source>
</evidence>
<feature type="non-terminal residue" evidence="7">
    <location>
        <position position="1"/>
    </location>
</feature>
<keyword evidence="4 6" id="KW-1133">Transmembrane helix</keyword>
<feature type="transmembrane region" description="Helical" evidence="6">
    <location>
        <begin position="70"/>
        <end position="89"/>
    </location>
</feature>
<evidence type="ECO:0000256" key="6">
    <source>
        <dbReference type="SAM" id="Phobius"/>
    </source>
</evidence>
<keyword evidence="5 6" id="KW-0472">Membrane</keyword>